<dbReference type="InterPro" id="IPR006600">
    <property type="entry name" value="HTH_CenpB_DNA-bd_dom"/>
</dbReference>
<dbReference type="Proteomes" id="UP000800036">
    <property type="component" value="Unassembled WGS sequence"/>
</dbReference>
<proteinExistence type="predicted"/>
<gene>
    <name evidence="3" type="ORF">BU23DRAFT_489807</name>
</gene>
<accession>A0A6A5UKZ3</accession>
<evidence type="ECO:0000256" key="1">
    <source>
        <dbReference type="ARBA" id="ARBA00023125"/>
    </source>
</evidence>
<dbReference type="Pfam" id="PF03221">
    <property type="entry name" value="HTH_Tnp_Tc5"/>
    <property type="match status" value="1"/>
</dbReference>
<keyword evidence="1" id="KW-0238">DNA-binding</keyword>
<evidence type="ECO:0000259" key="2">
    <source>
        <dbReference type="PROSITE" id="PS51253"/>
    </source>
</evidence>
<feature type="domain" description="HTH CENPB-type" evidence="2">
    <location>
        <begin position="1"/>
        <end position="54"/>
    </location>
</feature>
<organism evidence="3 4">
    <name type="scientific">Bimuria novae-zelandiae CBS 107.79</name>
    <dbReference type="NCBI Taxonomy" id="1447943"/>
    <lineage>
        <taxon>Eukaryota</taxon>
        <taxon>Fungi</taxon>
        <taxon>Dikarya</taxon>
        <taxon>Ascomycota</taxon>
        <taxon>Pezizomycotina</taxon>
        <taxon>Dothideomycetes</taxon>
        <taxon>Pleosporomycetidae</taxon>
        <taxon>Pleosporales</taxon>
        <taxon>Massarineae</taxon>
        <taxon>Didymosphaeriaceae</taxon>
        <taxon>Bimuria</taxon>
    </lineage>
</organism>
<protein>
    <recommendedName>
        <fullName evidence="2">HTH CENPB-type domain-containing protein</fullName>
    </recommendedName>
</protein>
<evidence type="ECO:0000313" key="3">
    <source>
        <dbReference type="EMBL" id="KAF1965354.1"/>
    </source>
</evidence>
<sequence length="186" mass="21586">QEQELYKFIVKLTKQGLPPIRQIVQNIASELATERVSDSWVTCFLDRHRDQLLYKWANAINAQRLHANSSEKYIQYFKLVHSKITEYLIKPRHTYNIDKKGFTIRVLNRRTKRVFSRAFVESKTRRQPMQDGNRQWVSILASVYADGSALPPGVIYPGAPNEIQSSWVEDIDAEKHLVFVTITPLG</sequence>
<dbReference type="EMBL" id="ML976764">
    <property type="protein sequence ID" value="KAF1965354.1"/>
    <property type="molecule type" value="Genomic_DNA"/>
</dbReference>
<keyword evidence="4" id="KW-1185">Reference proteome</keyword>
<dbReference type="PROSITE" id="PS51253">
    <property type="entry name" value="HTH_CENPB"/>
    <property type="match status" value="1"/>
</dbReference>
<feature type="non-terminal residue" evidence="3">
    <location>
        <position position="1"/>
    </location>
</feature>
<dbReference type="GO" id="GO:0003677">
    <property type="term" value="F:DNA binding"/>
    <property type="evidence" value="ECO:0007669"/>
    <property type="project" value="UniProtKB-KW"/>
</dbReference>
<evidence type="ECO:0000313" key="4">
    <source>
        <dbReference type="Proteomes" id="UP000800036"/>
    </source>
</evidence>
<name>A0A6A5UKZ3_9PLEO</name>
<dbReference type="AlphaFoldDB" id="A0A6A5UKZ3"/>
<dbReference type="OrthoDB" id="3938460at2759"/>
<reference evidence="3" key="1">
    <citation type="journal article" date="2020" name="Stud. Mycol.">
        <title>101 Dothideomycetes genomes: a test case for predicting lifestyles and emergence of pathogens.</title>
        <authorList>
            <person name="Haridas S."/>
            <person name="Albert R."/>
            <person name="Binder M."/>
            <person name="Bloem J."/>
            <person name="Labutti K."/>
            <person name="Salamov A."/>
            <person name="Andreopoulos B."/>
            <person name="Baker S."/>
            <person name="Barry K."/>
            <person name="Bills G."/>
            <person name="Bluhm B."/>
            <person name="Cannon C."/>
            <person name="Castanera R."/>
            <person name="Culley D."/>
            <person name="Daum C."/>
            <person name="Ezra D."/>
            <person name="Gonzalez J."/>
            <person name="Henrissat B."/>
            <person name="Kuo A."/>
            <person name="Liang C."/>
            <person name="Lipzen A."/>
            <person name="Lutzoni F."/>
            <person name="Magnuson J."/>
            <person name="Mondo S."/>
            <person name="Nolan M."/>
            <person name="Ohm R."/>
            <person name="Pangilinan J."/>
            <person name="Park H.-J."/>
            <person name="Ramirez L."/>
            <person name="Alfaro M."/>
            <person name="Sun H."/>
            <person name="Tritt A."/>
            <person name="Yoshinaga Y."/>
            <person name="Zwiers L.-H."/>
            <person name="Turgeon B."/>
            <person name="Goodwin S."/>
            <person name="Spatafora J."/>
            <person name="Crous P."/>
            <person name="Grigoriev I."/>
        </authorList>
    </citation>
    <scope>NUCLEOTIDE SEQUENCE</scope>
    <source>
        <strain evidence="3">CBS 107.79</strain>
    </source>
</reference>